<keyword evidence="6" id="KW-1185">Reference proteome</keyword>
<dbReference type="InterPro" id="IPR052479">
    <property type="entry name" value="GPI-anchor_Adhesion_Reg"/>
</dbReference>
<feature type="region of interest" description="Disordered" evidence="2">
    <location>
        <begin position="144"/>
        <end position="176"/>
    </location>
</feature>
<accession>A0A1C7MJG9</accession>
<gene>
    <name evidence="5" type="ORF">A0H81_03777</name>
</gene>
<dbReference type="STRING" id="5627.A0A1C7MJG9"/>
<evidence type="ECO:0000313" key="5">
    <source>
        <dbReference type="EMBL" id="OBZ77085.1"/>
    </source>
</evidence>
<reference evidence="5 6" key="1">
    <citation type="submission" date="2016-03" db="EMBL/GenBank/DDBJ databases">
        <title>Whole genome sequencing of Grifola frondosa 9006-11.</title>
        <authorList>
            <person name="Min B."/>
            <person name="Park H."/>
            <person name="Kim J.-G."/>
            <person name="Cho H."/>
            <person name="Oh Y.-L."/>
            <person name="Kong W.-S."/>
            <person name="Choi I.-G."/>
        </authorList>
    </citation>
    <scope>NUCLEOTIDE SEQUENCE [LARGE SCALE GENOMIC DNA]</scope>
    <source>
        <strain evidence="5 6">9006-11</strain>
    </source>
</reference>
<evidence type="ECO:0000256" key="2">
    <source>
        <dbReference type="SAM" id="MobiDB-lite"/>
    </source>
</evidence>
<dbReference type="OrthoDB" id="5316007at2759"/>
<feature type="domain" description="Yeast cell wall synthesis Kre9/Knh1-like N-terminal" evidence="4">
    <location>
        <begin position="22"/>
        <end position="114"/>
    </location>
</feature>
<evidence type="ECO:0000313" key="6">
    <source>
        <dbReference type="Proteomes" id="UP000092993"/>
    </source>
</evidence>
<sequence>MRSVAALLTFAASALAYSVSEPNNSTGWTTSGPNKVSWTKVDTDPANFTIVLVNQQVNPAVQQVLDALVDGSLGSVVVNPPSEGWKAGSGYQVNLVKDTLDLNTILAQSGQFTIAVSSSSTFSSSTGSSTLSISNTNTNTAAATTTTNAGSTAGSTSGTVSPSTSDISTSPTTSNAATPAMGMQTGLFAVLALFGAVLA</sequence>
<dbReference type="Proteomes" id="UP000092993">
    <property type="component" value="Unassembled WGS sequence"/>
</dbReference>
<dbReference type="Pfam" id="PF10342">
    <property type="entry name" value="Kre9_KNH"/>
    <property type="match status" value="1"/>
</dbReference>
<dbReference type="OMA" id="SFDIYLV"/>
<name>A0A1C7MJG9_GRIFR</name>
<dbReference type="AlphaFoldDB" id="A0A1C7MJG9"/>
<keyword evidence="1 3" id="KW-0732">Signal</keyword>
<evidence type="ECO:0000259" key="4">
    <source>
        <dbReference type="Pfam" id="PF10342"/>
    </source>
</evidence>
<dbReference type="PANTHER" id="PTHR35185">
    <property type="entry name" value="SERINE/THREONINE-RICH PROTEIN ADG2-RELATED"/>
    <property type="match status" value="1"/>
</dbReference>
<feature type="signal peptide" evidence="3">
    <location>
        <begin position="1"/>
        <end position="16"/>
    </location>
</feature>
<dbReference type="EMBL" id="LUGG01000003">
    <property type="protein sequence ID" value="OBZ77085.1"/>
    <property type="molecule type" value="Genomic_DNA"/>
</dbReference>
<proteinExistence type="predicted"/>
<feature type="chain" id="PRO_5008889163" description="Yeast cell wall synthesis Kre9/Knh1-like N-terminal domain-containing protein" evidence="3">
    <location>
        <begin position="17"/>
        <end position="199"/>
    </location>
</feature>
<organism evidence="5 6">
    <name type="scientific">Grifola frondosa</name>
    <name type="common">Maitake</name>
    <name type="synonym">Polyporus frondosus</name>
    <dbReference type="NCBI Taxonomy" id="5627"/>
    <lineage>
        <taxon>Eukaryota</taxon>
        <taxon>Fungi</taxon>
        <taxon>Dikarya</taxon>
        <taxon>Basidiomycota</taxon>
        <taxon>Agaricomycotina</taxon>
        <taxon>Agaricomycetes</taxon>
        <taxon>Polyporales</taxon>
        <taxon>Grifolaceae</taxon>
        <taxon>Grifola</taxon>
    </lineage>
</organism>
<dbReference type="InterPro" id="IPR018466">
    <property type="entry name" value="Kre9/Knh1-like_N"/>
</dbReference>
<evidence type="ECO:0000256" key="1">
    <source>
        <dbReference type="ARBA" id="ARBA00022729"/>
    </source>
</evidence>
<comment type="caution">
    <text evidence="5">The sequence shown here is derived from an EMBL/GenBank/DDBJ whole genome shotgun (WGS) entry which is preliminary data.</text>
</comment>
<evidence type="ECO:0000256" key="3">
    <source>
        <dbReference type="SAM" id="SignalP"/>
    </source>
</evidence>
<protein>
    <recommendedName>
        <fullName evidence="4">Yeast cell wall synthesis Kre9/Knh1-like N-terminal domain-containing protein</fullName>
    </recommendedName>
</protein>
<dbReference type="PANTHER" id="PTHR35185:SF1">
    <property type="entry name" value="UPF0619 GPI-ANCHORED MEMBRANE PROTEIN C1322.10"/>
    <property type="match status" value="1"/>
</dbReference>